<comment type="caution">
    <text evidence="2">The sequence shown here is derived from an EMBL/GenBank/DDBJ whole genome shotgun (WGS) entry which is preliminary data.</text>
</comment>
<proteinExistence type="predicted"/>
<sequence>MAGLCEGGNEPPGSLKVNSSGGEDELSPISHSSSGCTIGCLMYTAGLLLSLKSDFSKVDRVPCTFEMLCLLCFEYDAFSKPIPYDPVTCPIPTASGEYTVAEEMQEECPLSSPANDSDSDYYQPGEDIYSMNNVTLIRDHAISYGTWH</sequence>
<dbReference type="Proteomes" id="UP001148838">
    <property type="component" value="Unassembled WGS sequence"/>
</dbReference>
<dbReference type="EMBL" id="JAJSOF020000029">
    <property type="protein sequence ID" value="KAJ4432550.1"/>
    <property type="molecule type" value="Genomic_DNA"/>
</dbReference>
<evidence type="ECO:0000313" key="2">
    <source>
        <dbReference type="EMBL" id="KAJ4432550.1"/>
    </source>
</evidence>
<reference evidence="2 3" key="1">
    <citation type="journal article" date="2022" name="Allergy">
        <title>Genome assembly and annotation of Periplaneta americana reveal a comprehensive cockroach allergen profile.</title>
        <authorList>
            <person name="Wang L."/>
            <person name="Xiong Q."/>
            <person name="Saelim N."/>
            <person name="Wang L."/>
            <person name="Nong W."/>
            <person name="Wan A.T."/>
            <person name="Shi M."/>
            <person name="Liu X."/>
            <person name="Cao Q."/>
            <person name="Hui J.H.L."/>
            <person name="Sookrung N."/>
            <person name="Leung T.F."/>
            <person name="Tungtrongchitr A."/>
            <person name="Tsui S.K.W."/>
        </authorList>
    </citation>
    <scope>NUCLEOTIDE SEQUENCE [LARGE SCALE GENOMIC DNA]</scope>
    <source>
        <strain evidence="2">PWHHKU_190912</strain>
    </source>
</reference>
<evidence type="ECO:0000256" key="1">
    <source>
        <dbReference type="SAM" id="MobiDB-lite"/>
    </source>
</evidence>
<evidence type="ECO:0000313" key="3">
    <source>
        <dbReference type="Proteomes" id="UP001148838"/>
    </source>
</evidence>
<feature type="region of interest" description="Disordered" evidence="1">
    <location>
        <begin position="1"/>
        <end position="28"/>
    </location>
</feature>
<organism evidence="2 3">
    <name type="scientific">Periplaneta americana</name>
    <name type="common">American cockroach</name>
    <name type="synonym">Blatta americana</name>
    <dbReference type="NCBI Taxonomy" id="6978"/>
    <lineage>
        <taxon>Eukaryota</taxon>
        <taxon>Metazoa</taxon>
        <taxon>Ecdysozoa</taxon>
        <taxon>Arthropoda</taxon>
        <taxon>Hexapoda</taxon>
        <taxon>Insecta</taxon>
        <taxon>Pterygota</taxon>
        <taxon>Neoptera</taxon>
        <taxon>Polyneoptera</taxon>
        <taxon>Dictyoptera</taxon>
        <taxon>Blattodea</taxon>
        <taxon>Blattoidea</taxon>
        <taxon>Blattidae</taxon>
        <taxon>Blattinae</taxon>
        <taxon>Periplaneta</taxon>
    </lineage>
</organism>
<protein>
    <submittedName>
        <fullName evidence="2">Uncharacterized protein</fullName>
    </submittedName>
</protein>
<accession>A0ABQ8SEQ7</accession>
<name>A0ABQ8SEQ7_PERAM</name>
<gene>
    <name evidence="2" type="ORF">ANN_21173</name>
</gene>
<keyword evidence="3" id="KW-1185">Reference proteome</keyword>